<feature type="domain" description="7TM GPCR serpentine receptor class x (Srx)" evidence="2">
    <location>
        <begin position="41"/>
        <end position="293"/>
    </location>
</feature>
<sequence length="332" mass="36791">MNNTTFVYGSEVQGRGYATDMDIAFGIVTTLIGITACTGGVLNLYLIKNLKAFHNAFGFFWVVRTIGELGTDLTFLLYTGPVTVLQPTNIPPALGIFVYHLSYTFAYMQCLMNLIIAWNRFVAVWFPMNYLRVFNAKLCGGVAIYVCCQACIVTTLFFIFPCNQVGYGPRFYANVFVKCDPSIDRDYSILSTLLCKVCFTIACVGTGVVNMTTFCKIVYIRVTSQARSTSKEYKRDVRLFFLGVVQDILMTIVLLSIILCNNQKDLGLLSIVLSYDGLILIYCFNTGSMVLCNPECRRFLFGTRKGAVSNTYATGTGAASNTAAPSDTKHED</sequence>
<keyword evidence="1" id="KW-0472">Membrane</keyword>
<keyword evidence="1" id="KW-1133">Transmembrane helix</keyword>
<feature type="transmembrane region" description="Helical" evidence="1">
    <location>
        <begin position="23"/>
        <end position="46"/>
    </location>
</feature>
<feature type="transmembrane region" description="Helical" evidence="1">
    <location>
        <begin position="138"/>
        <end position="160"/>
    </location>
</feature>
<keyword evidence="4" id="KW-1185">Reference proteome</keyword>
<protein>
    <recommendedName>
        <fullName evidence="2">7TM GPCR serpentine receptor class x (Srx) domain-containing protein</fullName>
    </recommendedName>
</protein>
<feature type="transmembrane region" description="Helical" evidence="1">
    <location>
        <begin position="271"/>
        <end position="292"/>
    </location>
</feature>
<dbReference type="SUPFAM" id="SSF81321">
    <property type="entry name" value="Family A G protein-coupled receptor-like"/>
    <property type="match status" value="1"/>
</dbReference>
<dbReference type="PANTHER" id="PTHR23017:SF3">
    <property type="entry name" value="G-PROTEIN COUPLED RECEPTORS FAMILY 1 PROFILE DOMAIN-CONTAINING PROTEIN"/>
    <property type="match status" value="1"/>
</dbReference>
<proteinExistence type="predicted"/>
<dbReference type="EMBL" id="JAUCMV010000004">
    <property type="protein sequence ID" value="KAK0400860.1"/>
    <property type="molecule type" value="Genomic_DNA"/>
</dbReference>
<organism evidence="3 4">
    <name type="scientific">Steinernema hermaphroditum</name>
    <dbReference type="NCBI Taxonomy" id="289476"/>
    <lineage>
        <taxon>Eukaryota</taxon>
        <taxon>Metazoa</taxon>
        <taxon>Ecdysozoa</taxon>
        <taxon>Nematoda</taxon>
        <taxon>Chromadorea</taxon>
        <taxon>Rhabditida</taxon>
        <taxon>Tylenchina</taxon>
        <taxon>Panagrolaimomorpha</taxon>
        <taxon>Strongyloidoidea</taxon>
        <taxon>Steinernematidae</taxon>
        <taxon>Steinernema</taxon>
    </lineage>
</organism>
<accession>A0AA39H854</accession>
<evidence type="ECO:0000313" key="3">
    <source>
        <dbReference type="EMBL" id="KAK0400860.1"/>
    </source>
</evidence>
<comment type="caution">
    <text evidence="3">The sequence shown here is derived from an EMBL/GenBank/DDBJ whole genome shotgun (WGS) entry which is preliminary data.</text>
</comment>
<keyword evidence="1" id="KW-0812">Transmembrane</keyword>
<dbReference type="AlphaFoldDB" id="A0AA39H854"/>
<dbReference type="PANTHER" id="PTHR23017">
    <property type="entry name" value="SERPENTINE RECEPTOR, CLASS X"/>
    <property type="match status" value="1"/>
</dbReference>
<gene>
    <name evidence="3" type="ORF">QR680_015484</name>
</gene>
<feature type="transmembrane region" description="Helical" evidence="1">
    <location>
        <begin position="239"/>
        <end position="259"/>
    </location>
</feature>
<dbReference type="Proteomes" id="UP001175271">
    <property type="component" value="Unassembled WGS sequence"/>
</dbReference>
<evidence type="ECO:0000256" key="1">
    <source>
        <dbReference type="SAM" id="Phobius"/>
    </source>
</evidence>
<feature type="transmembrane region" description="Helical" evidence="1">
    <location>
        <begin position="199"/>
        <end position="219"/>
    </location>
</feature>
<dbReference type="Gene3D" id="1.20.1070.10">
    <property type="entry name" value="Rhodopsin 7-helix transmembrane proteins"/>
    <property type="match status" value="1"/>
</dbReference>
<reference evidence="3" key="1">
    <citation type="submission" date="2023-06" db="EMBL/GenBank/DDBJ databases">
        <title>Genomic analysis of the entomopathogenic nematode Steinernema hermaphroditum.</title>
        <authorList>
            <person name="Schwarz E.M."/>
            <person name="Heppert J.K."/>
            <person name="Baniya A."/>
            <person name="Schwartz H.T."/>
            <person name="Tan C.-H."/>
            <person name="Antoshechkin I."/>
            <person name="Sternberg P.W."/>
            <person name="Goodrich-Blair H."/>
            <person name="Dillman A.R."/>
        </authorList>
    </citation>
    <scope>NUCLEOTIDE SEQUENCE</scope>
    <source>
        <strain evidence="3">PS9179</strain>
        <tissue evidence="3">Whole animal</tissue>
    </source>
</reference>
<evidence type="ECO:0000313" key="4">
    <source>
        <dbReference type="Proteomes" id="UP001175271"/>
    </source>
</evidence>
<evidence type="ECO:0000259" key="2">
    <source>
        <dbReference type="Pfam" id="PF10328"/>
    </source>
</evidence>
<name>A0AA39H854_9BILA</name>
<dbReference type="InterPro" id="IPR019430">
    <property type="entry name" value="7TM_GPCR_serpentine_rcpt_Srx"/>
</dbReference>
<dbReference type="Pfam" id="PF10328">
    <property type="entry name" value="7TM_GPCR_Srx"/>
    <property type="match status" value="1"/>
</dbReference>
<feature type="transmembrane region" description="Helical" evidence="1">
    <location>
        <begin position="58"/>
        <end position="78"/>
    </location>
</feature>
<feature type="transmembrane region" description="Helical" evidence="1">
    <location>
        <begin position="98"/>
        <end position="118"/>
    </location>
</feature>